<dbReference type="Proteomes" id="UP001301769">
    <property type="component" value="Unassembled WGS sequence"/>
</dbReference>
<organism evidence="2 3">
    <name type="scientific">Rhypophila decipiens</name>
    <dbReference type="NCBI Taxonomy" id="261697"/>
    <lineage>
        <taxon>Eukaryota</taxon>
        <taxon>Fungi</taxon>
        <taxon>Dikarya</taxon>
        <taxon>Ascomycota</taxon>
        <taxon>Pezizomycotina</taxon>
        <taxon>Sordariomycetes</taxon>
        <taxon>Sordariomycetidae</taxon>
        <taxon>Sordariales</taxon>
        <taxon>Naviculisporaceae</taxon>
        <taxon>Rhypophila</taxon>
    </lineage>
</organism>
<reference evidence="2" key="1">
    <citation type="journal article" date="2023" name="Mol. Phylogenet. Evol.">
        <title>Genome-scale phylogeny and comparative genomics of the fungal order Sordariales.</title>
        <authorList>
            <person name="Hensen N."/>
            <person name="Bonometti L."/>
            <person name="Westerberg I."/>
            <person name="Brannstrom I.O."/>
            <person name="Guillou S."/>
            <person name="Cros-Aarteil S."/>
            <person name="Calhoun S."/>
            <person name="Haridas S."/>
            <person name="Kuo A."/>
            <person name="Mondo S."/>
            <person name="Pangilinan J."/>
            <person name="Riley R."/>
            <person name="LaButti K."/>
            <person name="Andreopoulos B."/>
            <person name="Lipzen A."/>
            <person name="Chen C."/>
            <person name="Yan M."/>
            <person name="Daum C."/>
            <person name="Ng V."/>
            <person name="Clum A."/>
            <person name="Steindorff A."/>
            <person name="Ohm R.A."/>
            <person name="Martin F."/>
            <person name="Silar P."/>
            <person name="Natvig D.O."/>
            <person name="Lalanne C."/>
            <person name="Gautier V."/>
            <person name="Ament-Velasquez S.L."/>
            <person name="Kruys A."/>
            <person name="Hutchinson M.I."/>
            <person name="Powell A.J."/>
            <person name="Barry K."/>
            <person name="Miller A.N."/>
            <person name="Grigoriev I.V."/>
            <person name="Debuchy R."/>
            <person name="Gladieux P."/>
            <person name="Hiltunen Thoren M."/>
            <person name="Johannesson H."/>
        </authorList>
    </citation>
    <scope>NUCLEOTIDE SEQUENCE</scope>
    <source>
        <strain evidence="2">PSN293</strain>
    </source>
</reference>
<evidence type="ECO:0000313" key="2">
    <source>
        <dbReference type="EMBL" id="KAK4207741.1"/>
    </source>
</evidence>
<name>A0AAN7B024_9PEZI</name>
<keyword evidence="3" id="KW-1185">Reference proteome</keyword>
<gene>
    <name evidence="2" type="ORF">QBC37DRAFT_454697</name>
</gene>
<protein>
    <submittedName>
        <fullName evidence="2">Uncharacterized protein</fullName>
    </submittedName>
</protein>
<comment type="caution">
    <text evidence="2">The sequence shown here is derived from an EMBL/GenBank/DDBJ whole genome shotgun (WGS) entry which is preliminary data.</text>
</comment>
<accession>A0AAN7B024</accession>
<evidence type="ECO:0000256" key="1">
    <source>
        <dbReference type="SAM" id="MobiDB-lite"/>
    </source>
</evidence>
<feature type="region of interest" description="Disordered" evidence="1">
    <location>
        <begin position="1"/>
        <end position="56"/>
    </location>
</feature>
<reference evidence="2" key="2">
    <citation type="submission" date="2023-05" db="EMBL/GenBank/DDBJ databases">
        <authorList>
            <consortium name="Lawrence Berkeley National Laboratory"/>
            <person name="Steindorff A."/>
            <person name="Hensen N."/>
            <person name="Bonometti L."/>
            <person name="Westerberg I."/>
            <person name="Brannstrom I.O."/>
            <person name="Guillou S."/>
            <person name="Cros-Aarteil S."/>
            <person name="Calhoun S."/>
            <person name="Haridas S."/>
            <person name="Kuo A."/>
            <person name="Mondo S."/>
            <person name="Pangilinan J."/>
            <person name="Riley R."/>
            <person name="Labutti K."/>
            <person name="Andreopoulos B."/>
            <person name="Lipzen A."/>
            <person name="Chen C."/>
            <person name="Yanf M."/>
            <person name="Daum C."/>
            <person name="Ng V."/>
            <person name="Clum A."/>
            <person name="Ohm R."/>
            <person name="Martin F."/>
            <person name="Silar P."/>
            <person name="Natvig D."/>
            <person name="Lalanne C."/>
            <person name="Gautier V."/>
            <person name="Ament-Velasquez S.L."/>
            <person name="Kruys A."/>
            <person name="Hutchinson M.I."/>
            <person name="Powell A.J."/>
            <person name="Barry K."/>
            <person name="Miller A.N."/>
            <person name="Grigoriev I.V."/>
            <person name="Debuchy R."/>
            <person name="Gladieux P."/>
            <person name="Thoren M.H."/>
            <person name="Johannesson H."/>
        </authorList>
    </citation>
    <scope>NUCLEOTIDE SEQUENCE</scope>
    <source>
        <strain evidence="2">PSN293</strain>
    </source>
</reference>
<dbReference type="AlphaFoldDB" id="A0AAN7B024"/>
<evidence type="ECO:0000313" key="3">
    <source>
        <dbReference type="Proteomes" id="UP001301769"/>
    </source>
</evidence>
<proteinExistence type="predicted"/>
<feature type="compositionally biased region" description="Polar residues" evidence="1">
    <location>
        <begin position="8"/>
        <end position="26"/>
    </location>
</feature>
<sequence length="223" mass="25123">MNGADSDCSISGTKSRAQTTSRQKPTLSVRGSAHSTARSRNRKETRHLSSSKRQLQARIRGYQAEISSRQTKNREYQKRITEATKVGGEIKELDSHAQSTAANVNDDSRQLQKWKQTLDKCNELIQAKSLEVETQAGLVEWFGDKLGHRVGNKMKRSREFKRQKVVMEQLAQTLDEIHSQVPMLLPQGEKMKFLDSAKYGSKPKVTVGVTEVDEIPAVSFHVN</sequence>
<dbReference type="EMBL" id="MU858276">
    <property type="protein sequence ID" value="KAK4207741.1"/>
    <property type="molecule type" value="Genomic_DNA"/>
</dbReference>